<feature type="binding site" evidence="10">
    <location>
        <begin position="359"/>
        <end position="362"/>
    </location>
    <ligand>
        <name>ATP</name>
        <dbReference type="ChEBI" id="CHEBI:30616"/>
    </ligand>
</feature>
<dbReference type="InterPro" id="IPR001576">
    <property type="entry name" value="Phosphoglycerate_kinase"/>
</dbReference>
<feature type="binding site" evidence="10">
    <location>
        <position position="161"/>
    </location>
    <ligand>
        <name>substrate</name>
    </ligand>
</feature>
<evidence type="ECO:0000313" key="12">
    <source>
        <dbReference type="EMBL" id="QSE88315.1"/>
    </source>
</evidence>
<keyword evidence="8 10" id="KW-0067">ATP-binding</keyword>
<feature type="binding site" evidence="10">
    <location>
        <position position="211"/>
    </location>
    <ligand>
        <name>ATP</name>
        <dbReference type="ChEBI" id="CHEBI:30616"/>
    </ligand>
</feature>
<evidence type="ECO:0000256" key="11">
    <source>
        <dbReference type="RuleBase" id="RU000532"/>
    </source>
</evidence>
<dbReference type="EC" id="2.7.2.3" evidence="3 10"/>
<dbReference type="HAMAP" id="MF_00145">
    <property type="entry name" value="Phosphoglyc_kinase"/>
    <property type="match status" value="1"/>
</dbReference>
<evidence type="ECO:0000256" key="4">
    <source>
        <dbReference type="ARBA" id="ARBA00016471"/>
    </source>
</evidence>
<feature type="binding site" evidence="10">
    <location>
        <begin position="62"/>
        <end position="65"/>
    </location>
    <ligand>
        <name>substrate</name>
    </ligand>
</feature>
<comment type="subunit">
    <text evidence="10">Monomer.</text>
</comment>
<evidence type="ECO:0000256" key="9">
    <source>
        <dbReference type="ARBA" id="ARBA00023152"/>
    </source>
</evidence>
<feature type="binding site" evidence="10">
    <location>
        <begin position="24"/>
        <end position="26"/>
    </location>
    <ligand>
        <name>substrate</name>
    </ligand>
</feature>
<keyword evidence="5 10" id="KW-0808">Transferase</keyword>
<keyword evidence="7 10" id="KW-0418">Kinase</keyword>
<dbReference type="RefSeq" id="WP_206005045.1">
    <property type="nucleotide sequence ID" value="NZ_CP070619.1"/>
</dbReference>
<dbReference type="GO" id="GO:0016301">
    <property type="term" value="F:kinase activity"/>
    <property type="evidence" value="ECO:0007669"/>
    <property type="project" value="UniProtKB-KW"/>
</dbReference>
<dbReference type="Pfam" id="PF00162">
    <property type="entry name" value="PGK"/>
    <property type="match status" value="1"/>
</dbReference>
<keyword evidence="9 10" id="KW-0324">Glycolysis</keyword>
<dbReference type="SUPFAM" id="SSF53748">
    <property type="entry name" value="Phosphoglycerate kinase"/>
    <property type="match status" value="1"/>
</dbReference>
<dbReference type="Gene3D" id="3.40.50.1260">
    <property type="entry name" value="Phosphoglycerate kinase, N-terminal domain"/>
    <property type="match status" value="2"/>
</dbReference>
<evidence type="ECO:0000256" key="8">
    <source>
        <dbReference type="ARBA" id="ARBA00022840"/>
    </source>
</evidence>
<proteinExistence type="inferred from homology"/>
<dbReference type="Proteomes" id="UP000662986">
    <property type="component" value="Chromosome"/>
</dbReference>
<evidence type="ECO:0000256" key="3">
    <source>
        <dbReference type="ARBA" id="ARBA00013061"/>
    </source>
</evidence>
<sequence length="403" mass="42046">MAVQTLDDLLNAGVEGRAVLVRSDLNVPLDGDRITDPGRILASAPTLKALAEAGAKVIVTAHLGRPKGEPDPQYSLAPVAAKLAEVLGRNVQLAGDVVGQDALARAEGLTDGDVLLLENIRFDPRETSKDEAERTKLAKALVELVGDDGAFVSDGFGVVHRAQASVYDVAKLLPHYAGKLVDAEIEVLGKLTEEPERPYAVVLGGSKVSDKLAVIEALAPKVDTLVIGGGMYYTFLAAQGVSVGNSLCEESMIDTCKALLEQYADVIHIPQDVVIADSFSADAESKIVSVLEIPDGWMGLDIGPQSVRRFAAILTSAKTVFWNGPMGVFEFEKFAAGTKGVAEAIIEATGKGAYSVVGGGDSAAAVRQLGLPEDGFSHISTGGGASLEYLEGKELPGIAVLEG</sequence>
<dbReference type="PANTHER" id="PTHR11406">
    <property type="entry name" value="PHOSPHOGLYCERATE KINASE"/>
    <property type="match status" value="1"/>
</dbReference>
<dbReference type="InterPro" id="IPR036043">
    <property type="entry name" value="Phosphoglycerate_kinase_sf"/>
</dbReference>
<feature type="binding site" evidence="10">
    <location>
        <position position="39"/>
    </location>
    <ligand>
        <name>substrate</name>
    </ligand>
</feature>
<accession>A0A974ZS30</accession>
<reference evidence="12 13" key="2">
    <citation type="journal article" date="2022" name="Arch. Microbiol.">
        <title>Rhodococcus pseudokoreensis sp. nov. isolated from the rhizosphere of young M26 apple rootstocks.</title>
        <authorList>
            <person name="Kampfer P."/>
            <person name="Glaeser S.P."/>
            <person name="Blom J."/>
            <person name="Wolf J."/>
            <person name="Benning S."/>
            <person name="Schloter M."/>
            <person name="Neumann-Schaal M."/>
        </authorList>
    </citation>
    <scope>NUCLEOTIDE SEQUENCE [LARGE SCALE GENOMIC DNA]</scope>
    <source>
        <strain evidence="12 13">R79</strain>
    </source>
</reference>
<feature type="binding site" evidence="10">
    <location>
        <position position="121"/>
    </location>
    <ligand>
        <name>substrate</name>
    </ligand>
</feature>
<reference evidence="12 13" key="1">
    <citation type="journal article" date="2021" name="Microbiol. Resour. Announc.">
        <title>Complete Genome Sequences of Two Rhodococcus sp. Strains with Large and Linear Chromosomes, Isolated from Apple Rhizosphere.</title>
        <authorList>
            <person name="Benning S."/>
            <person name="Brugnone N."/>
            <person name="Siani R."/>
            <person name="Kublik S."/>
            <person name="Schloter M."/>
            <person name="Rad V."/>
        </authorList>
    </citation>
    <scope>NUCLEOTIDE SEQUENCE [LARGE SCALE GENOMIC DNA]</scope>
    <source>
        <strain evidence="12 13">R79</strain>
    </source>
</reference>
<comment type="similarity">
    <text evidence="10 11">Belongs to the phosphoglycerate kinase family.</text>
</comment>
<evidence type="ECO:0000256" key="10">
    <source>
        <dbReference type="HAMAP-Rule" id="MF_00145"/>
    </source>
</evidence>
<feature type="binding site" evidence="10">
    <location>
        <position position="299"/>
    </location>
    <ligand>
        <name>ATP</name>
        <dbReference type="ChEBI" id="CHEBI:30616"/>
    </ligand>
</feature>
<evidence type="ECO:0000256" key="5">
    <source>
        <dbReference type="ARBA" id="ARBA00022679"/>
    </source>
</evidence>
<evidence type="ECO:0000256" key="7">
    <source>
        <dbReference type="ARBA" id="ARBA00022777"/>
    </source>
</evidence>
<dbReference type="PIRSF" id="PIRSF000724">
    <property type="entry name" value="Pgk"/>
    <property type="match status" value="1"/>
</dbReference>
<comment type="pathway">
    <text evidence="2 10">Carbohydrate degradation; glycolysis; pyruvate from D-glyceraldehyde 3-phosphate: step 2/5.</text>
</comment>
<dbReference type="InterPro" id="IPR015824">
    <property type="entry name" value="Phosphoglycerate_kinase_N"/>
</dbReference>
<evidence type="ECO:0000256" key="2">
    <source>
        <dbReference type="ARBA" id="ARBA00004838"/>
    </source>
</evidence>
<organism evidence="12 13">
    <name type="scientific">Rhodococcus pseudokoreensis</name>
    <dbReference type="NCBI Taxonomy" id="2811421"/>
    <lineage>
        <taxon>Bacteria</taxon>
        <taxon>Bacillati</taxon>
        <taxon>Actinomycetota</taxon>
        <taxon>Actinomycetes</taxon>
        <taxon>Mycobacteriales</taxon>
        <taxon>Nocardiaceae</taxon>
        <taxon>Rhodococcus</taxon>
    </lineage>
</organism>
<keyword evidence="10" id="KW-0963">Cytoplasm</keyword>
<evidence type="ECO:0000313" key="13">
    <source>
        <dbReference type="Proteomes" id="UP000662986"/>
    </source>
</evidence>
<dbReference type="PANTHER" id="PTHR11406:SF23">
    <property type="entry name" value="PHOSPHOGLYCERATE KINASE 1, CHLOROPLASTIC-RELATED"/>
    <property type="match status" value="1"/>
</dbReference>
<comment type="subcellular location">
    <subcellularLocation>
        <location evidence="10">Cytoplasm</location>
    </subcellularLocation>
</comment>
<keyword evidence="6 10" id="KW-0547">Nucleotide-binding</keyword>
<evidence type="ECO:0000256" key="1">
    <source>
        <dbReference type="ARBA" id="ARBA00000642"/>
    </source>
</evidence>
<gene>
    <name evidence="10" type="primary">pgk</name>
    <name evidence="12" type="ORF">JWS13_06620</name>
</gene>
<dbReference type="PRINTS" id="PR00477">
    <property type="entry name" value="PHGLYCKINASE"/>
</dbReference>
<protein>
    <recommendedName>
        <fullName evidence="4 10">Phosphoglycerate kinase</fullName>
        <ecNumber evidence="3 10">2.7.2.3</ecNumber>
    </recommendedName>
</protein>
<comment type="catalytic activity">
    <reaction evidence="1 10 11">
        <text>(2R)-3-phosphoglycerate + ATP = (2R)-3-phospho-glyceroyl phosphate + ADP</text>
        <dbReference type="Rhea" id="RHEA:14801"/>
        <dbReference type="ChEBI" id="CHEBI:30616"/>
        <dbReference type="ChEBI" id="CHEBI:57604"/>
        <dbReference type="ChEBI" id="CHEBI:58272"/>
        <dbReference type="ChEBI" id="CHEBI:456216"/>
        <dbReference type="EC" id="2.7.2.3"/>
    </reaction>
</comment>
<name>A0A974ZS30_9NOCA</name>
<dbReference type="CDD" id="cd00318">
    <property type="entry name" value="Phosphoglycerate_kinase"/>
    <property type="match status" value="1"/>
</dbReference>
<dbReference type="EMBL" id="CP070619">
    <property type="protein sequence ID" value="QSE88315.1"/>
    <property type="molecule type" value="Genomic_DNA"/>
</dbReference>
<keyword evidence="13" id="KW-1185">Reference proteome</keyword>
<evidence type="ECO:0000256" key="6">
    <source>
        <dbReference type="ARBA" id="ARBA00022741"/>
    </source>
</evidence>
<feature type="binding site" evidence="10">
    <location>
        <position position="330"/>
    </location>
    <ligand>
        <name>ATP</name>
        <dbReference type="ChEBI" id="CHEBI:30616"/>
    </ligand>
</feature>